<comment type="domain">
    <text evidence="8">The nitrogen atoms of the two glycine residues in the GGXR motif define the oxyanion hole, and stabilize the oxyanion that forms during the nucleophilic attack by the catalytic serine during substrate cleavage.</text>
</comment>
<dbReference type="Gene3D" id="3.40.1090.10">
    <property type="entry name" value="Cytosolic phospholipase A2 catalytic domain"/>
    <property type="match status" value="1"/>
</dbReference>
<comment type="similarity">
    <text evidence="1 8">Belongs to the patatin family.</text>
</comment>
<dbReference type="InterPro" id="IPR002641">
    <property type="entry name" value="PNPLA_dom"/>
</dbReference>
<proteinExistence type="inferred from homology"/>
<dbReference type="AlphaFoldDB" id="A0A199W6J9"/>
<accession>A0A199W6J9</accession>
<evidence type="ECO:0000256" key="4">
    <source>
        <dbReference type="ARBA" id="ARBA00022963"/>
    </source>
</evidence>
<comment type="caution">
    <text evidence="7">Lacks conserved residue(s) required for the propagation of feature annotation.</text>
</comment>
<dbReference type="PANTHER" id="PTHR32241:SF12">
    <property type="entry name" value="OS03G0784100 PROTEIN"/>
    <property type="match status" value="1"/>
</dbReference>
<evidence type="ECO:0000256" key="2">
    <source>
        <dbReference type="ARBA" id="ARBA00022801"/>
    </source>
</evidence>
<gene>
    <name evidence="11" type="ORF">ACMD2_13767</name>
</gene>
<comment type="function">
    <text evidence="6">Possesses non-specific lipolytic acyl hydrolase (LAH) activity. Hydrolyzes phospholipids as well as galactolipids. May play a role in disease resistance.</text>
</comment>
<dbReference type="SUPFAM" id="SSF52151">
    <property type="entry name" value="FabD/lysophospholipase-like"/>
    <property type="match status" value="1"/>
</dbReference>
<evidence type="ECO:0000256" key="3">
    <source>
        <dbReference type="ARBA" id="ARBA00022821"/>
    </source>
</evidence>
<evidence type="ECO:0000256" key="9">
    <source>
        <dbReference type="SAM" id="MobiDB-lite"/>
    </source>
</evidence>
<dbReference type="GO" id="GO:0006952">
    <property type="term" value="P:defense response"/>
    <property type="evidence" value="ECO:0007669"/>
    <property type="project" value="UniProtKB-KW"/>
</dbReference>
<evidence type="ECO:0000256" key="8">
    <source>
        <dbReference type="RuleBase" id="RU361262"/>
    </source>
</evidence>
<dbReference type="EMBL" id="LSRQ01000124">
    <property type="protein sequence ID" value="OAY85102.1"/>
    <property type="molecule type" value="Genomic_DNA"/>
</dbReference>
<dbReference type="Proteomes" id="UP000092600">
    <property type="component" value="Unassembled WGS sequence"/>
</dbReference>
<dbReference type="STRING" id="4615.A0A199W6J9"/>
<feature type="domain" description="PNPLA" evidence="10">
    <location>
        <begin position="75"/>
        <end position="277"/>
    </location>
</feature>
<comment type="function">
    <text evidence="8">Lipolytic acyl hydrolase (LAH).</text>
</comment>
<keyword evidence="4 8" id="KW-0442">Lipid degradation</keyword>
<comment type="caution">
    <text evidence="11">The sequence shown here is derived from an EMBL/GenBank/DDBJ whole genome shotgun (WGS) entry which is preliminary data.</text>
</comment>
<name>A0A199W6J9_ANACO</name>
<keyword evidence="2 8" id="KW-0378">Hydrolase</keyword>
<feature type="region of interest" description="Disordered" evidence="9">
    <location>
        <begin position="479"/>
        <end position="499"/>
    </location>
</feature>
<protein>
    <recommendedName>
        <fullName evidence="8">Patatin</fullName>
        <ecNumber evidence="8">3.1.1.-</ecNumber>
    </recommendedName>
</protein>
<keyword evidence="5 8" id="KW-0443">Lipid metabolism</keyword>
<organism evidence="11 12">
    <name type="scientific">Ananas comosus</name>
    <name type="common">Pineapple</name>
    <name type="synonym">Ananas ananas</name>
    <dbReference type="NCBI Taxonomy" id="4615"/>
    <lineage>
        <taxon>Eukaryota</taxon>
        <taxon>Viridiplantae</taxon>
        <taxon>Streptophyta</taxon>
        <taxon>Embryophyta</taxon>
        <taxon>Tracheophyta</taxon>
        <taxon>Spermatophyta</taxon>
        <taxon>Magnoliopsida</taxon>
        <taxon>Liliopsida</taxon>
        <taxon>Poales</taxon>
        <taxon>Bromeliaceae</taxon>
        <taxon>Bromelioideae</taxon>
        <taxon>Ananas</taxon>
    </lineage>
</organism>
<sequence length="519" mass="54395">MASAPPLMEPPSFDVDKLSYEIFSILESKFLFGYDDPKLFLAHAGAGAGAGALPETPPKPSAARVPATRPRVSILSLDGGGRAADGLLAGAALVRLESSLRKRSGDPGARIADFFDVAAGSGAGGVLAAVLFARGGEGRPLFSAEEAMGFLLKNLRRSWIRRGGALRSLLLRRPRSQARARARGVFERALRDLTLRETVRPVLIPCYDMATGAPFLFSRADAVESEGFNFLLREVCAATCAGAEGGGAVEMSSVDGRRRLVAVGAGLAMGNPTAAAITHVLNNKHEFPLAATVDDLLVVSIGCGEPPAPSFSSSSSSSSSAEEIVRIAAEGVADMVDQAVAMAFGHNRTSNYIRIQATGSALASRDASKVACGRDGPRKVAGATEEMLSQRNVESVLFRGKKLAEQTNAEKLEWFAHELIKEHDRRKSAPLTPVLLKQPITPTATPLTSTPLTPQALTPRSLTPALSPQTVSTATATAAIPPLINNSPPSATAPAKSKKALTQSPSYSVLVGQMLTTIL</sequence>
<dbReference type="EC" id="3.1.1.-" evidence="8"/>
<reference evidence="11 12" key="1">
    <citation type="journal article" date="2016" name="DNA Res.">
        <title>The draft genome of MD-2 pineapple using hybrid error correction of long reads.</title>
        <authorList>
            <person name="Redwan R.M."/>
            <person name="Saidin A."/>
            <person name="Kumar S.V."/>
        </authorList>
    </citation>
    <scope>NUCLEOTIDE SEQUENCE [LARGE SCALE GENOMIC DNA]</scope>
    <source>
        <strain evidence="12">cv. MD2</strain>
        <tissue evidence="11">Leaf</tissue>
    </source>
</reference>
<dbReference type="GO" id="GO:0016042">
    <property type="term" value="P:lipid catabolic process"/>
    <property type="evidence" value="ECO:0007669"/>
    <property type="project" value="UniProtKB-KW"/>
</dbReference>
<dbReference type="InterPro" id="IPR016035">
    <property type="entry name" value="Acyl_Trfase/lysoPLipase"/>
</dbReference>
<evidence type="ECO:0000256" key="6">
    <source>
        <dbReference type="ARBA" id="ARBA00025642"/>
    </source>
</evidence>
<evidence type="ECO:0000259" key="10">
    <source>
        <dbReference type="PROSITE" id="PS51635"/>
    </source>
</evidence>
<evidence type="ECO:0000313" key="11">
    <source>
        <dbReference type="EMBL" id="OAY85102.1"/>
    </source>
</evidence>
<keyword evidence="3" id="KW-0611">Plant defense</keyword>
<dbReference type="CDD" id="cd07199">
    <property type="entry name" value="Pat17_PNPLA8_PNPLA9_like"/>
    <property type="match status" value="1"/>
</dbReference>
<evidence type="ECO:0000256" key="5">
    <source>
        <dbReference type="ARBA" id="ARBA00023098"/>
    </source>
</evidence>
<dbReference type="GO" id="GO:0016787">
    <property type="term" value="F:hydrolase activity"/>
    <property type="evidence" value="ECO:0007669"/>
    <property type="project" value="UniProtKB-KW"/>
</dbReference>
<dbReference type="PANTHER" id="PTHR32241">
    <property type="entry name" value="PATATIN-LIKE PROTEIN 6"/>
    <property type="match status" value="1"/>
</dbReference>
<dbReference type="Pfam" id="PF01734">
    <property type="entry name" value="Patatin"/>
    <property type="match status" value="1"/>
</dbReference>
<evidence type="ECO:0000313" key="12">
    <source>
        <dbReference type="Proteomes" id="UP000092600"/>
    </source>
</evidence>
<evidence type="ECO:0000256" key="7">
    <source>
        <dbReference type="PROSITE-ProRule" id="PRU01161"/>
    </source>
</evidence>
<evidence type="ECO:0000256" key="1">
    <source>
        <dbReference type="ARBA" id="ARBA00010240"/>
    </source>
</evidence>
<dbReference type="PROSITE" id="PS51635">
    <property type="entry name" value="PNPLA"/>
    <property type="match status" value="1"/>
</dbReference>